<gene>
    <name evidence="9" type="ORF">QQ020_16625</name>
</gene>
<keyword evidence="10" id="KW-1185">Reference proteome</keyword>
<keyword evidence="4" id="KW-0472">Membrane</keyword>
<reference evidence="9" key="1">
    <citation type="submission" date="2023-06" db="EMBL/GenBank/DDBJ databases">
        <title>Genomic of Agaribacillus aureum.</title>
        <authorList>
            <person name="Wang G."/>
        </authorList>
    </citation>
    <scope>NUCLEOTIDE SEQUENCE</scope>
    <source>
        <strain evidence="9">BMA12</strain>
    </source>
</reference>
<dbReference type="InterPro" id="IPR012944">
    <property type="entry name" value="SusD_RagB_dom"/>
</dbReference>
<dbReference type="EMBL" id="JAUJEB010000003">
    <property type="protein sequence ID" value="MDN5213699.1"/>
    <property type="molecule type" value="Genomic_DNA"/>
</dbReference>
<keyword evidence="3 6" id="KW-0732">Signal</keyword>
<feature type="chain" id="PRO_5047256896" evidence="6">
    <location>
        <begin position="20"/>
        <end position="564"/>
    </location>
</feature>
<dbReference type="Pfam" id="PF07980">
    <property type="entry name" value="SusD_RagB"/>
    <property type="match status" value="1"/>
</dbReference>
<evidence type="ECO:0000256" key="3">
    <source>
        <dbReference type="ARBA" id="ARBA00022729"/>
    </source>
</evidence>
<comment type="caution">
    <text evidence="9">The sequence shown here is derived from an EMBL/GenBank/DDBJ whole genome shotgun (WGS) entry which is preliminary data.</text>
</comment>
<dbReference type="Proteomes" id="UP001172083">
    <property type="component" value="Unassembled WGS sequence"/>
</dbReference>
<feature type="domain" description="SusD-like N-terminal" evidence="8">
    <location>
        <begin position="53"/>
        <end position="202"/>
    </location>
</feature>
<dbReference type="InterPro" id="IPR033985">
    <property type="entry name" value="SusD-like_N"/>
</dbReference>
<dbReference type="PROSITE" id="PS51257">
    <property type="entry name" value="PROKAR_LIPOPROTEIN"/>
    <property type="match status" value="1"/>
</dbReference>
<comment type="subcellular location">
    <subcellularLocation>
        <location evidence="1">Cell outer membrane</location>
    </subcellularLocation>
</comment>
<evidence type="ECO:0000256" key="1">
    <source>
        <dbReference type="ARBA" id="ARBA00004442"/>
    </source>
</evidence>
<evidence type="ECO:0000259" key="8">
    <source>
        <dbReference type="Pfam" id="PF14322"/>
    </source>
</evidence>
<name>A0ABT8L7G4_9BACT</name>
<evidence type="ECO:0000256" key="4">
    <source>
        <dbReference type="ARBA" id="ARBA00023136"/>
    </source>
</evidence>
<feature type="domain" description="RagB/SusD" evidence="7">
    <location>
        <begin position="306"/>
        <end position="563"/>
    </location>
</feature>
<evidence type="ECO:0000313" key="10">
    <source>
        <dbReference type="Proteomes" id="UP001172083"/>
    </source>
</evidence>
<evidence type="ECO:0000256" key="6">
    <source>
        <dbReference type="SAM" id="SignalP"/>
    </source>
</evidence>
<dbReference type="RefSeq" id="WP_346759036.1">
    <property type="nucleotide sequence ID" value="NZ_JAUJEB010000003.1"/>
</dbReference>
<evidence type="ECO:0000256" key="2">
    <source>
        <dbReference type="ARBA" id="ARBA00006275"/>
    </source>
</evidence>
<evidence type="ECO:0000259" key="7">
    <source>
        <dbReference type="Pfam" id="PF07980"/>
    </source>
</evidence>
<protein>
    <submittedName>
        <fullName evidence="9">RagB/SusD family nutrient uptake outer membrane protein</fullName>
    </submittedName>
</protein>
<keyword evidence="5" id="KW-0998">Cell outer membrane</keyword>
<evidence type="ECO:0000313" key="9">
    <source>
        <dbReference type="EMBL" id="MDN5213699.1"/>
    </source>
</evidence>
<dbReference type="Pfam" id="PF14322">
    <property type="entry name" value="SusD-like_3"/>
    <property type="match status" value="1"/>
</dbReference>
<sequence length="564" mass="63792">MKKLAIFCLGILFLTSACSDDFLEVVPSNNNTSDEVFRDITRAQRFLNPAYGGVRSQPWISLDTYTDNAVSYDGAKRAAVSGATAESSAVAGEWTRAIQRILHINEFFDKGFNVVYDAFDEDLAIALKQRIRGEAFGLRAYYKWILLKNFAGPSAQDPNIMLGIPVIDRLLTIEDANRVGRSNYLDSYNNILKDLDSAETYINTLRYAGDGDVDGAQFTSRVSGEMIWALRARMALFAASPAYVQITMDQAAQAIYEAINAIDGASIVPLQSFGDFNDVSNPDHLWRKGYSETNNLEVAHFPPSLFGRGECNPSQNLVDAFPDIYGFPIANPLSQYDPNNPYENRDLRFDRFVFHNGSDDFNNTTIETFVGGKDAHGGIRKQASRSGYYMKKFLSSKINLDTEATSGNRDFKMYPIFTREGLYLDFAEAAVEAYGVAGQGPGMAFSARDALQVIRDRAGIVQDDYMDIAVTNIDTYRELIRNERRIEYAFEGERYYDVRRWQLSSTELEQPIMGVKVLKNSDDSFDYSYWEIESRNFEQYMYYNPIPRTEVLKSQAIVQNFGWE</sequence>
<organism evidence="9 10">
    <name type="scientific">Agaribacillus aureus</name>
    <dbReference type="NCBI Taxonomy" id="3051825"/>
    <lineage>
        <taxon>Bacteria</taxon>
        <taxon>Pseudomonadati</taxon>
        <taxon>Bacteroidota</taxon>
        <taxon>Cytophagia</taxon>
        <taxon>Cytophagales</taxon>
        <taxon>Splendidivirgaceae</taxon>
        <taxon>Agaribacillus</taxon>
    </lineage>
</organism>
<proteinExistence type="inferred from homology"/>
<accession>A0ABT8L7G4</accession>
<dbReference type="Gene3D" id="1.25.40.390">
    <property type="match status" value="1"/>
</dbReference>
<feature type="signal peptide" evidence="6">
    <location>
        <begin position="1"/>
        <end position="19"/>
    </location>
</feature>
<evidence type="ECO:0000256" key="5">
    <source>
        <dbReference type="ARBA" id="ARBA00023237"/>
    </source>
</evidence>
<comment type="similarity">
    <text evidence="2">Belongs to the SusD family.</text>
</comment>
<dbReference type="SUPFAM" id="SSF48452">
    <property type="entry name" value="TPR-like"/>
    <property type="match status" value="1"/>
</dbReference>
<dbReference type="InterPro" id="IPR011990">
    <property type="entry name" value="TPR-like_helical_dom_sf"/>
</dbReference>